<feature type="compositionally biased region" description="Basic and acidic residues" evidence="1">
    <location>
        <begin position="65"/>
        <end position="74"/>
    </location>
</feature>
<evidence type="ECO:0000256" key="1">
    <source>
        <dbReference type="SAM" id="MobiDB-lite"/>
    </source>
</evidence>
<proteinExistence type="predicted"/>
<dbReference type="Proteomes" id="UP001500928">
    <property type="component" value="Unassembled WGS sequence"/>
</dbReference>
<gene>
    <name evidence="2" type="ORF">GCM10023200_58110</name>
</gene>
<name>A0ABP9CKG6_9PSEU</name>
<dbReference type="EMBL" id="BAABHO010000082">
    <property type="protein sequence ID" value="GAA4812709.1"/>
    <property type="molecule type" value="Genomic_DNA"/>
</dbReference>
<organism evidence="2 3">
    <name type="scientific">Actinomycetospora chlora</name>
    <dbReference type="NCBI Taxonomy" id="663608"/>
    <lineage>
        <taxon>Bacteria</taxon>
        <taxon>Bacillati</taxon>
        <taxon>Actinomycetota</taxon>
        <taxon>Actinomycetes</taxon>
        <taxon>Pseudonocardiales</taxon>
        <taxon>Pseudonocardiaceae</taxon>
        <taxon>Actinomycetospora</taxon>
    </lineage>
</organism>
<reference evidence="3" key="1">
    <citation type="journal article" date="2019" name="Int. J. Syst. Evol. Microbiol.">
        <title>The Global Catalogue of Microorganisms (GCM) 10K type strain sequencing project: providing services to taxonomists for standard genome sequencing and annotation.</title>
        <authorList>
            <consortium name="The Broad Institute Genomics Platform"/>
            <consortium name="The Broad Institute Genome Sequencing Center for Infectious Disease"/>
            <person name="Wu L."/>
            <person name="Ma J."/>
        </authorList>
    </citation>
    <scope>NUCLEOTIDE SEQUENCE [LARGE SCALE GENOMIC DNA]</scope>
    <source>
        <strain evidence="3">JCM 17979</strain>
    </source>
</reference>
<sequence>MQDAVEAVDVLAHLVGQAVEVLLVLHVQLDHRRLLRQPLRDALDQRQPPEAGEHDGGAGLLGGLRRVEGDRGVGDDPGDQDPLALEQVAHCLPF</sequence>
<keyword evidence="3" id="KW-1185">Reference proteome</keyword>
<feature type="region of interest" description="Disordered" evidence="1">
    <location>
        <begin position="40"/>
        <end position="82"/>
    </location>
</feature>
<evidence type="ECO:0000313" key="3">
    <source>
        <dbReference type="Proteomes" id="UP001500928"/>
    </source>
</evidence>
<accession>A0ABP9CKG6</accession>
<protein>
    <submittedName>
        <fullName evidence="2">Uncharacterized protein</fullName>
    </submittedName>
</protein>
<evidence type="ECO:0000313" key="2">
    <source>
        <dbReference type="EMBL" id="GAA4812709.1"/>
    </source>
</evidence>
<comment type="caution">
    <text evidence="2">The sequence shown here is derived from an EMBL/GenBank/DDBJ whole genome shotgun (WGS) entry which is preliminary data.</text>
</comment>